<feature type="transmembrane region" description="Helical" evidence="1">
    <location>
        <begin position="282"/>
        <end position="304"/>
    </location>
</feature>
<keyword evidence="3" id="KW-1185">Reference proteome</keyword>
<dbReference type="Pfam" id="PF14102">
    <property type="entry name" value="Caps_synth_CapC"/>
    <property type="match status" value="2"/>
</dbReference>
<dbReference type="STRING" id="651182.TOL2_C41330"/>
<dbReference type="Proteomes" id="UP000007347">
    <property type="component" value="Chromosome"/>
</dbReference>
<accession>K0NCM7</accession>
<dbReference type="AlphaFoldDB" id="K0NCM7"/>
<dbReference type="OrthoDB" id="7877092at2"/>
<dbReference type="GO" id="GO:0045227">
    <property type="term" value="P:capsule polysaccharide biosynthetic process"/>
    <property type="evidence" value="ECO:0007669"/>
    <property type="project" value="InterPro"/>
</dbReference>
<feature type="transmembrane region" description="Helical" evidence="1">
    <location>
        <begin position="339"/>
        <end position="358"/>
    </location>
</feature>
<dbReference type="HOGENOM" id="CLU_286330_0_0_7"/>
<feature type="transmembrane region" description="Helical" evidence="1">
    <location>
        <begin position="310"/>
        <end position="327"/>
    </location>
</feature>
<feature type="transmembrane region" description="Helical" evidence="1">
    <location>
        <begin position="97"/>
        <end position="116"/>
    </location>
</feature>
<keyword evidence="1" id="KW-1133">Transmembrane helix</keyword>
<feature type="transmembrane region" description="Helical" evidence="1">
    <location>
        <begin position="136"/>
        <end position="153"/>
    </location>
</feature>
<feature type="transmembrane region" description="Helical" evidence="1">
    <location>
        <begin position="200"/>
        <end position="218"/>
    </location>
</feature>
<keyword evidence="1" id="KW-0472">Membrane</keyword>
<feature type="transmembrane region" description="Helical" evidence="1">
    <location>
        <begin position="249"/>
        <end position="270"/>
    </location>
</feature>
<dbReference type="KEGG" id="dto:TOL2_C41330"/>
<organism evidence="2 3">
    <name type="scientific">Desulfobacula toluolica (strain DSM 7467 / Tol2)</name>
    <dbReference type="NCBI Taxonomy" id="651182"/>
    <lineage>
        <taxon>Bacteria</taxon>
        <taxon>Pseudomonadati</taxon>
        <taxon>Thermodesulfobacteriota</taxon>
        <taxon>Desulfobacteria</taxon>
        <taxon>Desulfobacterales</taxon>
        <taxon>Desulfobacteraceae</taxon>
        <taxon>Desulfobacula</taxon>
    </lineage>
</organism>
<evidence type="ECO:0000313" key="3">
    <source>
        <dbReference type="Proteomes" id="UP000007347"/>
    </source>
</evidence>
<sequence>MIESFILNIFPPGSLANSVTTTVWLGVCVTCFFNLRLGWVLSGLVVPGYLIPLLMVKPLSAAVIIFEAVITYFLVWLYSEYFSKSGWWNSFFGRDRFFALLLTSIIVRLIFDTILLPLSGEYVTRTFGIVFDYRNSLHSFGLIVVALLANQFWKPGLKKGFIQAFITLLTTWLLVRYVLIEFTNFNMGNIVYMYEDIASSMLSSPKAYIILLTTSIVASRMNLHYGWDFSGILIPSLLALQWYQPEKLVYTFLETFIILMIASLVLRLSIFREANMEGARKILLFFNVGFFYKLVLGWVIIHWFPREKVTDFYGFGYLLTTLLAIKMHDKDIAVRVTRAVLQTSLAAVMAATCIGFAMTHIPNILSLTAQPLTRILNVKKEFGDQRLIDLLKEDKVRLFTSLKKNSFVSPLPREMEIFSEALKSIEHYCVSKDINSLKTAENLLGRINYALAKVEGHYLYVYEAEPRNGWGSYVFNVDFKNPMLLEVPAPLDEWGILEAGTWLFSALNAKALAFGGSGLKTNDDGTSDVLNNPLTLFSVFQRFFHDTNILQVRGHTQNTIKVLTGKRVIPTLGEPPVVDSLLWIKSSLPPGLDLVLLKKILGPFGIKWETSPFNNRLRDKSHSGFAVLMLNRHHARDLMFKTPFKGIELPVELSEQSIVGYLQDWLLRGKQKISEKGSGLYQVPRFEELLFFDHEILTPLLKLSRQLYSDKGWGPNAVNELKALNISAAVMGYEIIQYRHKTSHQDYLILSERDDAAKRFWGSYIFRLGPSNPYLIQTPRPLSEMNVFEYSVSLFERTKALGLMISTAHPLTNPDGSSDIIRMQNKESLYTLVSQVMVREQGSDPLMIVQCRALGFKPDAPLPDTDALLSFRSGVKLYSQPDTLTLDLITSLKSNGLSIKLVDGSKATAGYEVGGIPQAMYLDQSRNKEFAIIWLSPVIRAYFRQQTENKIQESQFRALGINTFEADLFATINTSQNQPVDLPGRFKTLIQTYIETHDIIVLDQILHQWPGLSYQRIIDLNSKQSFLLVFTKAKQLAAVINLFPKDMGTTLAVNVLQVTQERISHYIDARLAWLEWKKQ</sequence>
<dbReference type="PATRIC" id="fig|651182.5.peg.4860"/>
<feature type="transmembrane region" description="Helical" evidence="1">
    <location>
        <begin position="160"/>
        <end position="180"/>
    </location>
</feature>
<proteinExistence type="predicted"/>
<dbReference type="GO" id="GO:0016020">
    <property type="term" value="C:membrane"/>
    <property type="evidence" value="ECO:0007669"/>
    <property type="project" value="InterPro"/>
</dbReference>
<dbReference type="InterPro" id="IPR008338">
    <property type="entry name" value="Capsule_biosynth_CapC"/>
</dbReference>
<dbReference type="RefSeq" id="WP_014959469.1">
    <property type="nucleotide sequence ID" value="NC_018645.1"/>
</dbReference>
<evidence type="ECO:0000256" key="1">
    <source>
        <dbReference type="SAM" id="Phobius"/>
    </source>
</evidence>
<evidence type="ECO:0000313" key="2">
    <source>
        <dbReference type="EMBL" id="CCK82289.1"/>
    </source>
</evidence>
<name>K0NCM7_DESTT</name>
<reference evidence="2 3" key="1">
    <citation type="journal article" date="2013" name="Environ. Microbiol.">
        <title>Complete genome, catabolic sub-proteomes and key-metabolites of Desulfobacula toluolica Tol2, a marine, aromatic compound-degrading, sulfate-reducing bacterium.</title>
        <authorList>
            <person name="Wohlbrand L."/>
            <person name="Jacob J.H."/>
            <person name="Kube M."/>
            <person name="Mussmann M."/>
            <person name="Jarling R."/>
            <person name="Beck A."/>
            <person name="Amann R."/>
            <person name="Wilkes H."/>
            <person name="Reinhardt R."/>
            <person name="Rabus R."/>
        </authorList>
    </citation>
    <scope>NUCLEOTIDE SEQUENCE [LARGE SCALE GENOMIC DNA]</scope>
    <source>
        <strain evidence="3">DSM 7467 / Tol2</strain>
    </source>
</reference>
<protein>
    <submittedName>
        <fullName evidence="2">Conserved uncharacterized protein</fullName>
    </submittedName>
</protein>
<gene>
    <name evidence="2" type="ordered locus">TOL2_C41330</name>
</gene>
<feature type="transmembrane region" description="Helical" evidence="1">
    <location>
        <begin position="59"/>
        <end position="77"/>
    </location>
</feature>
<keyword evidence="1" id="KW-0812">Transmembrane</keyword>
<feature type="transmembrane region" description="Helical" evidence="1">
    <location>
        <begin position="225"/>
        <end position="243"/>
    </location>
</feature>
<dbReference type="EMBL" id="FO203503">
    <property type="protein sequence ID" value="CCK82289.1"/>
    <property type="molecule type" value="Genomic_DNA"/>
</dbReference>